<reference evidence="3" key="1">
    <citation type="submission" date="2020-11" db="EMBL/GenBank/DDBJ databases">
        <authorList>
            <consortium name="DOE Joint Genome Institute"/>
            <person name="Ahrendt S."/>
            <person name="Riley R."/>
            <person name="Andreopoulos W."/>
            <person name="Labutti K."/>
            <person name="Pangilinan J."/>
            <person name="Ruiz-Duenas F.J."/>
            <person name="Barrasa J.M."/>
            <person name="Sanchez-Garcia M."/>
            <person name="Camarero S."/>
            <person name="Miyauchi S."/>
            <person name="Serrano A."/>
            <person name="Linde D."/>
            <person name="Babiker R."/>
            <person name="Drula E."/>
            <person name="Ayuso-Fernandez I."/>
            <person name="Pacheco R."/>
            <person name="Padilla G."/>
            <person name="Ferreira P."/>
            <person name="Barriuso J."/>
            <person name="Kellner H."/>
            <person name="Castanera R."/>
            <person name="Alfaro M."/>
            <person name="Ramirez L."/>
            <person name="Pisabarro A.G."/>
            <person name="Kuo A."/>
            <person name="Tritt A."/>
            <person name="Lipzen A."/>
            <person name="He G."/>
            <person name="Yan M."/>
            <person name="Ng V."/>
            <person name="Cullen D."/>
            <person name="Martin F."/>
            <person name="Rosso M.-N."/>
            <person name="Henrissat B."/>
            <person name="Hibbett D."/>
            <person name="Martinez A.T."/>
            <person name="Grigoriev I.V."/>
        </authorList>
    </citation>
    <scope>NUCLEOTIDE SEQUENCE</scope>
    <source>
        <strain evidence="3">CIRM-BRFM 674</strain>
    </source>
</reference>
<accession>A0A9P5YVQ7</accession>
<keyword evidence="4" id="KW-1185">Reference proteome</keyword>
<dbReference type="Proteomes" id="UP000807469">
    <property type="component" value="Unassembled WGS sequence"/>
</dbReference>
<keyword evidence="2" id="KW-0472">Membrane</keyword>
<evidence type="ECO:0000256" key="1">
    <source>
        <dbReference type="SAM" id="MobiDB-lite"/>
    </source>
</evidence>
<dbReference type="EMBL" id="MU155363">
    <property type="protein sequence ID" value="KAF9474770.1"/>
    <property type="molecule type" value="Genomic_DNA"/>
</dbReference>
<dbReference type="AlphaFoldDB" id="A0A9P5YVQ7"/>
<protein>
    <submittedName>
        <fullName evidence="3">Uncharacterized protein</fullName>
    </submittedName>
</protein>
<name>A0A9P5YVQ7_9AGAR</name>
<organism evidence="3 4">
    <name type="scientific">Pholiota conissans</name>
    <dbReference type="NCBI Taxonomy" id="109636"/>
    <lineage>
        <taxon>Eukaryota</taxon>
        <taxon>Fungi</taxon>
        <taxon>Dikarya</taxon>
        <taxon>Basidiomycota</taxon>
        <taxon>Agaricomycotina</taxon>
        <taxon>Agaricomycetes</taxon>
        <taxon>Agaricomycetidae</taxon>
        <taxon>Agaricales</taxon>
        <taxon>Agaricineae</taxon>
        <taxon>Strophariaceae</taxon>
        <taxon>Pholiota</taxon>
    </lineage>
</organism>
<keyword evidence="2" id="KW-1133">Transmembrane helix</keyword>
<evidence type="ECO:0000313" key="3">
    <source>
        <dbReference type="EMBL" id="KAF9474770.1"/>
    </source>
</evidence>
<proteinExistence type="predicted"/>
<sequence length="264" mass="29254">MHWTASGLAQAKEWINEATLIHQTSIRISKKDIAAPEVVSVRKFGIPSRVVVSQRVGMSNMKELGVHLSSDSSFNSLDDSESDSEALSQPSTQQQDLHGDELIKEDKAAAQVEFQKWTSSGIITDPHELDNLDLVQLWQVKSLNVFILFLIIILDSFYISYSTIAKIFLFSIGLPLTCYLYKLPPCPASTLSPPARKKTRSGLGEDMTEVLQVYKYIVWGSRLDFTQGLLASKEGCSVLDIPPSTLTNMFLSGIIEGLQDLIDS</sequence>
<feature type="region of interest" description="Disordered" evidence="1">
    <location>
        <begin position="72"/>
        <end position="96"/>
    </location>
</feature>
<evidence type="ECO:0000256" key="2">
    <source>
        <dbReference type="SAM" id="Phobius"/>
    </source>
</evidence>
<comment type="caution">
    <text evidence="3">The sequence shown here is derived from an EMBL/GenBank/DDBJ whole genome shotgun (WGS) entry which is preliminary data.</text>
</comment>
<gene>
    <name evidence="3" type="ORF">BDN70DRAFT_884489</name>
</gene>
<feature type="transmembrane region" description="Helical" evidence="2">
    <location>
        <begin position="143"/>
        <end position="161"/>
    </location>
</feature>
<keyword evidence="2" id="KW-0812">Transmembrane</keyword>
<evidence type="ECO:0000313" key="4">
    <source>
        <dbReference type="Proteomes" id="UP000807469"/>
    </source>
</evidence>